<evidence type="ECO:0000256" key="1">
    <source>
        <dbReference type="SAM" id="MobiDB-lite"/>
    </source>
</evidence>
<keyword evidence="2" id="KW-1133">Transmembrane helix</keyword>
<keyword evidence="2" id="KW-0812">Transmembrane</keyword>
<feature type="transmembrane region" description="Helical" evidence="2">
    <location>
        <begin position="80"/>
        <end position="98"/>
    </location>
</feature>
<evidence type="ECO:0000313" key="4">
    <source>
        <dbReference type="Proteomes" id="UP000015100"/>
    </source>
</evidence>
<dbReference type="AlphaFoldDB" id="S8BSK0"/>
<protein>
    <submittedName>
        <fullName evidence="3">Uncharacterized protein</fullName>
    </submittedName>
</protein>
<dbReference type="EMBL" id="AQGS01000575">
    <property type="protein sequence ID" value="EPS38232.1"/>
    <property type="molecule type" value="Genomic_DNA"/>
</dbReference>
<proteinExistence type="predicted"/>
<reference evidence="4" key="2">
    <citation type="submission" date="2013-04" db="EMBL/GenBank/DDBJ databases">
        <title>Genomic mechanisms accounting for the adaptation to parasitism in nematode-trapping fungi.</title>
        <authorList>
            <person name="Ahren D.G."/>
        </authorList>
    </citation>
    <scope>NUCLEOTIDE SEQUENCE [LARGE SCALE GENOMIC DNA]</scope>
    <source>
        <strain evidence="4">CBS 200.50</strain>
    </source>
</reference>
<dbReference type="Proteomes" id="UP000015100">
    <property type="component" value="Unassembled WGS sequence"/>
</dbReference>
<feature type="transmembrane region" description="Helical" evidence="2">
    <location>
        <begin position="43"/>
        <end position="60"/>
    </location>
</feature>
<dbReference type="STRING" id="1284197.S8BSK0"/>
<feature type="region of interest" description="Disordered" evidence="1">
    <location>
        <begin position="115"/>
        <end position="136"/>
    </location>
</feature>
<feature type="transmembrane region" description="Helical" evidence="2">
    <location>
        <begin position="6"/>
        <end position="31"/>
    </location>
</feature>
<accession>S8BSK0</accession>
<evidence type="ECO:0000313" key="3">
    <source>
        <dbReference type="EMBL" id="EPS38232.1"/>
    </source>
</evidence>
<sequence>MEEPDTRAWLLTACSALACCAGASVVLIDLLPWKHFSIRSNPSFLAACLSLSFSVLMFSSARLFGESIAYLERGYGKNPYFIIIASFSAGFLICYYLFKFLHHFIPHRTVNCDDDTEDDDEVPHENGYGSGSSGATLLDETEANIGINNGKGL</sequence>
<name>S8BSK0_DACHA</name>
<keyword evidence="2" id="KW-0472">Membrane</keyword>
<reference evidence="3 4" key="1">
    <citation type="journal article" date="2013" name="PLoS Genet.">
        <title>Genomic mechanisms accounting for the adaptation to parasitism in nematode-trapping fungi.</title>
        <authorList>
            <person name="Meerupati T."/>
            <person name="Andersson K.M."/>
            <person name="Friman E."/>
            <person name="Kumar D."/>
            <person name="Tunlid A."/>
            <person name="Ahren D."/>
        </authorList>
    </citation>
    <scope>NUCLEOTIDE SEQUENCE [LARGE SCALE GENOMIC DNA]</scope>
    <source>
        <strain evidence="3 4">CBS 200.50</strain>
    </source>
</reference>
<dbReference type="PROSITE" id="PS51257">
    <property type="entry name" value="PROKAR_LIPOPROTEIN"/>
    <property type="match status" value="1"/>
</dbReference>
<comment type="caution">
    <text evidence="3">The sequence shown here is derived from an EMBL/GenBank/DDBJ whole genome shotgun (WGS) entry which is preliminary data.</text>
</comment>
<dbReference type="HOGENOM" id="CLU_1713177_0_0_1"/>
<dbReference type="OrthoDB" id="262547at2759"/>
<gene>
    <name evidence="3" type="ORF">H072_7999</name>
</gene>
<evidence type="ECO:0000256" key="2">
    <source>
        <dbReference type="SAM" id="Phobius"/>
    </source>
</evidence>
<organism evidence="3 4">
    <name type="scientific">Dactylellina haptotyla (strain CBS 200.50)</name>
    <name type="common">Nematode-trapping fungus</name>
    <name type="synonym">Monacrosporium haptotylum</name>
    <dbReference type="NCBI Taxonomy" id="1284197"/>
    <lineage>
        <taxon>Eukaryota</taxon>
        <taxon>Fungi</taxon>
        <taxon>Dikarya</taxon>
        <taxon>Ascomycota</taxon>
        <taxon>Pezizomycotina</taxon>
        <taxon>Orbiliomycetes</taxon>
        <taxon>Orbiliales</taxon>
        <taxon>Orbiliaceae</taxon>
        <taxon>Dactylellina</taxon>
    </lineage>
</organism>
<keyword evidence="4" id="KW-1185">Reference proteome</keyword>